<keyword evidence="5 10" id="KW-0560">Oxidoreductase</keyword>
<dbReference type="GO" id="GO:0005739">
    <property type="term" value="C:mitochondrion"/>
    <property type="evidence" value="ECO:0007669"/>
    <property type="project" value="TreeGrafter"/>
</dbReference>
<proteinExistence type="inferred from homology"/>
<evidence type="ECO:0000256" key="1">
    <source>
        <dbReference type="ARBA" id="ARBA00001936"/>
    </source>
</evidence>
<reference evidence="13" key="1">
    <citation type="submission" date="2021-01" db="EMBL/GenBank/DDBJ databases">
        <authorList>
            <person name="Corre E."/>
            <person name="Pelletier E."/>
            <person name="Niang G."/>
            <person name="Scheremetjew M."/>
            <person name="Finn R."/>
            <person name="Kale V."/>
            <person name="Holt S."/>
            <person name="Cochrane G."/>
            <person name="Meng A."/>
            <person name="Brown T."/>
            <person name="Cohen L."/>
        </authorList>
    </citation>
    <scope>NUCLEOTIDE SEQUENCE</scope>
    <source>
        <strain evidence="13">CCMP2058</strain>
    </source>
</reference>
<evidence type="ECO:0000259" key="11">
    <source>
        <dbReference type="Pfam" id="PF00081"/>
    </source>
</evidence>
<evidence type="ECO:0000256" key="6">
    <source>
        <dbReference type="ARBA" id="ARBA00023004"/>
    </source>
</evidence>
<dbReference type="EC" id="1.15.1.1" evidence="10"/>
<name>A0A7S0DCP3_9EUKA</name>
<evidence type="ECO:0000256" key="10">
    <source>
        <dbReference type="RuleBase" id="RU000414"/>
    </source>
</evidence>
<dbReference type="InterPro" id="IPR019831">
    <property type="entry name" value="Mn/Fe_SOD_N"/>
</dbReference>
<dbReference type="InterPro" id="IPR036324">
    <property type="entry name" value="Mn/Fe_SOD_N_sf"/>
</dbReference>
<evidence type="ECO:0000259" key="12">
    <source>
        <dbReference type="Pfam" id="PF02777"/>
    </source>
</evidence>
<keyword evidence="6" id="KW-0408">Iron</keyword>
<evidence type="ECO:0000313" key="13">
    <source>
        <dbReference type="EMBL" id="CAD8450672.1"/>
    </source>
</evidence>
<feature type="binding site" evidence="9">
    <location>
        <position position="200"/>
    </location>
    <ligand>
        <name>Mn(2+)</name>
        <dbReference type="ChEBI" id="CHEBI:29035"/>
    </ligand>
</feature>
<dbReference type="GO" id="GO:0004784">
    <property type="term" value="F:superoxide dismutase activity"/>
    <property type="evidence" value="ECO:0007669"/>
    <property type="project" value="UniProtKB-EC"/>
</dbReference>
<dbReference type="AlphaFoldDB" id="A0A7S0DCP3"/>
<dbReference type="EMBL" id="HBEM01015365">
    <property type="protein sequence ID" value="CAD8450672.1"/>
    <property type="molecule type" value="Transcribed_RNA"/>
</dbReference>
<feature type="domain" description="Manganese/iron superoxide dismutase N-terminal" evidence="11">
    <location>
        <begin position="42"/>
        <end position="123"/>
    </location>
</feature>
<comment type="catalytic activity">
    <reaction evidence="8 10">
        <text>2 superoxide + 2 H(+) = H2O2 + O2</text>
        <dbReference type="Rhea" id="RHEA:20696"/>
        <dbReference type="ChEBI" id="CHEBI:15378"/>
        <dbReference type="ChEBI" id="CHEBI:15379"/>
        <dbReference type="ChEBI" id="CHEBI:16240"/>
        <dbReference type="ChEBI" id="CHEBI:18421"/>
        <dbReference type="EC" id="1.15.1.1"/>
    </reaction>
</comment>
<evidence type="ECO:0000256" key="9">
    <source>
        <dbReference type="PIRSR" id="PIRSR000349-1"/>
    </source>
</evidence>
<dbReference type="InterPro" id="IPR050265">
    <property type="entry name" value="Fe/Mn_Superoxide_Dismutase"/>
</dbReference>
<dbReference type="PANTHER" id="PTHR11404">
    <property type="entry name" value="SUPEROXIDE DISMUTASE 2"/>
    <property type="match status" value="1"/>
</dbReference>
<evidence type="ECO:0000256" key="3">
    <source>
        <dbReference type="ARBA" id="ARBA00008714"/>
    </source>
</evidence>
<accession>A0A7S0DCP3</accession>
<evidence type="ECO:0000256" key="2">
    <source>
        <dbReference type="ARBA" id="ARBA00001962"/>
    </source>
</evidence>
<evidence type="ECO:0000256" key="4">
    <source>
        <dbReference type="ARBA" id="ARBA00022723"/>
    </source>
</evidence>
<protein>
    <recommendedName>
        <fullName evidence="10">Superoxide dismutase</fullName>
        <ecNumber evidence="10">1.15.1.1</ecNumber>
    </recommendedName>
</protein>
<dbReference type="FunFam" id="3.55.40.20:FF:000002">
    <property type="entry name" value="Superoxide dismutase"/>
    <property type="match status" value="1"/>
</dbReference>
<dbReference type="Pfam" id="PF00081">
    <property type="entry name" value="Sod_Fe_N"/>
    <property type="match status" value="1"/>
</dbReference>
<dbReference type="Gene3D" id="3.55.40.20">
    <property type="entry name" value="Iron/manganese superoxide dismutase, C-terminal domain"/>
    <property type="match status" value="1"/>
</dbReference>
<dbReference type="SUPFAM" id="SSF46609">
    <property type="entry name" value="Fe,Mn superoxide dismutase (SOD), N-terminal domain"/>
    <property type="match status" value="1"/>
</dbReference>
<dbReference type="Pfam" id="PF02777">
    <property type="entry name" value="Sod_Fe_C"/>
    <property type="match status" value="1"/>
</dbReference>
<comment type="cofactor">
    <cofactor evidence="1">
        <name>Mn(2+)</name>
        <dbReference type="ChEBI" id="CHEBI:29035"/>
    </cofactor>
</comment>
<keyword evidence="7" id="KW-0464">Manganese</keyword>
<dbReference type="PROSITE" id="PS00088">
    <property type="entry name" value="SOD_MN"/>
    <property type="match status" value="1"/>
</dbReference>
<organism evidence="13">
    <name type="scientific">Amorphochlora amoebiformis</name>
    <dbReference type="NCBI Taxonomy" id="1561963"/>
    <lineage>
        <taxon>Eukaryota</taxon>
        <taxon>Sar</taxon>
        <taxon>Rhizaria</taxon>
        <taxon>Cercozoa</taxon>
        <taxon>Chlorarachniophyceae</taxon>
        <taxon>Amorphochlora</taxon>
    </lineage>
</organism>
<dbReference type="PANTHER" id="PTHR11404:SF6">
    <property type="entry name" value="SUPEROXIDE DISMUTASE [MN], MITOCHONDRIAL"/>
    <property type="match status" value="1"/>
</dbReference>
<gene>
    <name evidence="13" type="ORF">LAMO00422_LOCUS10599</name>
</gene>
<dbReference type="PIRSF" id="PIRSF000349">
    <property type="entry name" value="SODismutase"/>
    <property type="match status" value="1"/>
</dbReference>
<dbReference type="InterPro" id="IPR019833">
    <property type="entry name" value="Mn/Fe_SOD_BS"/>
</dbReference>
<evidence type="ECO:0000256" key="8">
    <source>
        <dbReference type="ARBA" id="ARBA00049204"/>
    </source>
</evidence>
<dbReference type="GO" id="GO:0030145">
    <property type="term" value="F:manganese ion binding"/>
    <property type="evidence" value="ECO:0007669"/>
    <property type="project" value="TreeGrafter"/>
</dbReference>
<comment type="similarity">
    <text evidence="3 10">Belongs to the iron/manganese superoxide dismutase family.</text>
</comment>
<evidence type="ECO:0000256" key="7">
    <source>
        <dbReference type="ARBA" id="ARBA00023211"/>
    </source>
</evidence>
<dbReference type="PRINTS" id="PR01703">
    <property type="entry name" value="MNSODISMTASE"/>
</dbReference>
<feature type="binding site" evidence="9">
    <location>
        <position position="204"/>
    </location>
    <ligand>
        <name>Mn(2+)</name>
        <dbReference type="ChEBI" id="CHEBI:29035"/>
    </ligand>
</feature>
<dbReference type="FunFam" id="1.10.287.990:FF:000001">
    <property type="entry name" value="Superoxide dismutase"/>
    <property type="match status" value="1"/>
</dbReference>
<feature type="domain" description="Manganese/iron superoxide dismutase C-terminal" evidence="12">
    <location>
        <begin position="133"/>
        <end position="231"/>
    </location>
</feature>
<comment type="cofactor">
    <cofactor evidence="2">
        <name>Fe cation</name>
        <dbReference type="ChEBI" id="CHEBI:24875"/>
    </cofactor>
</comment>
<dbReference type="SUPFAM" id="SSF54719">
    <property type="entry name" value="Fe,Mn superoxide dismutase (SOD), C-terminal domain"/>
    <property type="match status" value="1"/>
</dbReference>
<keyword evidence="4 9" id="KW-0479">Metal-binding</keyword>
<feature type="binding site" evidence="9">
    <location>
        <position position="67"/>
    </location>
    <ligand>
        <name>Mn(2+)</name>
        <dbReference type="ChEBI" id="CHEBI:29035"/>
    </ligand>
</feature>
<dbReference type="InterPro" id="IPR001189">
    <property type="entry name" value="Mn/Fe_SOD"/>
</dbReference>
<dbReference type="InterPro" id="IPR036314">
    <property type="entry name" value="SOD_C_sf"/>
</dbReference>
<dbReference type="Gene3D" id="1.10.287.990">
    <property type="entry name" value="Fe,Mn superoxide dismutase (SOD) domain"/>
    <property type="match status" value="1"/>
</dbReference>
<feature type="binding site" evidence="9">
    <location>
        <position position="115"/>
    </location>
    <ligand>
        <name>Mn(2+)</name>
        <dbReference type="ChEBI" id="CHEBI:29035"/>
    </ligand>
</feature>
<evidence type="ECO:0000256" key="5">
    <source>
        <dbReference type="ARBA" id="ARBA00023002"/>
    </source>
</evidence>
<dbReference type="InterPro" id="IPR019832">
    <property type="entry name" value="Mn/Fe_SOD_C"/>
</dbReference>
<sequence length="239" mass="26319">MWRDLTAREHLLPYRTSPAMLARATRRYSSKIPAMGSRSMSTYSLPDLKYDYSALEPTVSAKIMELHHSKHHNTYVTNLNAALEAYASAEAKGDVAKMIALQGAIKFNGGGHVNHSIFWENLAPASAGGGEGPSGDLLAAIEAKWGSFDNFVKVFNAKTAAIQGSGWGWLGYNTESKGLEIACMGNQDPLTTLTPLLGVDVWEHAYYLDYLNARPKYLENIWKVVNWGDVSGRYESAKK</sequence>
<comment type="function">
    <text evidence="10">Destroys radicals which are normally produced within the cells and which are toxic to biological systems.</text>
</comment>